<evidence type="ECO:0000256" key="1">
    <source>
        <dbReference type="ARBA" id="ARBA00033696"/>
    </source>
</evidence>
<feature type="domain" description="F-box" evidence="5">
    <location>
        <begin position="262"/>
        <end position="310"/>
    </location>
</feature>
<comment type="catalytic activity">
    <reaction evidence="2">
        <text>1D-myo-inositol hexakisphosphate + ATP = 1-diphospho-1D-myo-inositol 2,3,4,5,6-pentakisphosphate + ADP</text>
        <dbReference type="Rhea" id="RHEA:37459"/>
        <dbReference type="ChEBI" id="CHEBI:30616"/>
        <dbReference type="ChEBI" id="CHEBI:58130"/>
        <dbReference type="ChEBI" id="CHEBI:74946"/>
        <dbReference type="ChEBI" id="CHEBI:456216"/>
        <dbReference type="EC" id="2.7.4.24"/>
    </reaction>
    <physiologicalReaction direction="left-to-right" evidence="2">
        <dbReference type="Rhea" id="RHEA:37460"/>
    </physiologicalReaction>
</comment>
<keyword evidence="3" id="KW-0963">Cytoplasm</keyword>
<keyword evidence="3" id="KW-0067">ATP-binding</keyword>
<keyword evidence="3" id="KW-0808">Transferase</keyword>
<dbReference type="GO" id="GO:0005829">
    <property type="term" value="C:cytosol"/>
    <property type="evidence" value="ECO:0007669"/>
    <property type="project" value="TreeGrafter"/>
</dbReference>
<keyword evidence="7" id="KW-1185">Reference proteome</keyword>
<comment type="catalytic activity">
    <reaction evidence="1">
        <text>5-diphospho-1D-myo-inositol 1,2,3,4,6-pentakisphosphate + ATP + H(+) = 1,5-bis(diphospho)-1D-myo-inositol 2,3,4,6-tetrakisphosphate + ADP</text>
        <dbReference type="Rhea" id="RHEA:10276"/>
        <dbReference type="ChEBI" id="CHEBI:15378"/>
        <dbReference type="ChEBI" id="CHEBI:30616"/>
        <dbReference type="ChEBI" id="CHEBI:58628"/>
        <dbReference type="ChEBI" id="CHEBI:77983"/>
        <dbReference type="ChEBI" id="CHEBI:456216"/>
        <dbReference type="EC" id="2.7.4.24"/>
    </reaction>
    <physiologicalReaction direction="left-to-right" evidence="1">
        <dbReference type="Rhea" id="RHEA:10277"/>
    </physiologicalReaction>
</comment>
<keyword evidence="3" id="KW-0418">Kinase</keyword>
<evidence type="ECO:0000313" key="7">
    <source>
        <dbReference type="Proteomes" id="UP000641853"/>
    </source>
</evidence>
<accession>A0A8H6QM01</accession>
<organism evidence="6 7">
    <name type="scientific">Aspergillus felis</name>
    <dbReference type="NCBI Taxonomy" id="1287682"/>
    <lineage>
        <taxon>Eukaryota</taxon>
        <taxon>Fungi</taxon>
        <taxon>Dikarya</taxon>
        <taxon>Ascomycota</taxon>
        <taxon>Pezizomycotina</taxon>
        <taxon>Eurotiomycetes</taxon>
        <taxon>Eurotiomycetidae</taxon>
        <taxon>Eurotiales</taxon>
        <taxon>Aspergillaceae</taxon>
        <taxon>Aspergillus</taxon>
        <taxon>Aspergillus subgen. Fumigati</taxon>
    </lineage>
</organism>
<dbReference type="InterPro" id="IPR036047">
    <property type="entry name" value="F-box-like_dom_sf"/>
</dbReference>
<dbReference type="GO" id="GO:0005524">
    <property type="term" value="F:ATP binding"/>
    <property type="evidence" value="ECO:0007669"/>
    <property type="project" value="UniProtKB-KW"/>
</dbReference>
<dbReference type="Pfam" id="PF18086">
    <property type="entry name" value="PPIP5K2_N"/>
    <property type="match status" value="1"/>
</dbReference>
<dbReference type="GO" id="GO:0032958">
    <property type="term" value="P:inositol phosphate biosynthetic process"/>
    <property type="evidence" value="ECO:0007669"/>
    <property type="project" value="TreeGrafter"/>
</dbReference>
<dbReference type="PANTHER" id="PTHR12750:SF9">
    <property type="entry name" value="INOSITOL HEXAKISPHOSPHATE AND DIPHOSPHOINOSITOL-PENTAKISPHOSPHATE KINASE"/>
    <property type="match status" value="1"/>
</dbReference>
<dbReference type="EMBL" id="JACBAG010001922">
    <property type="protein sequence ID" value="KAF7175433.1"/>
    <property type="molecule type" value="Genomic_DNA"/>
</dbReference>
<dbReference type="InterPro" id="IPR040557">
    <property type="entry name" value="VIP1_N"/>
</dbReference>
<comment type="subcellular location">
    <subcellularLocation>
        <location evidence="3">Cytoplasm</location>
        <location evidence="3">Cytoskeleton</location>
    </subcellularLocation>
</comment>
<feature type="compositionally biased region" description="Polar residues" evidence="4">
    <location>
        <begin position="453"/>
        <end position="467"/>
    </location>
</feature>
<dbReference type="AlphaFoldDB" id="A0A8H6QM01"/>
<dbReference type="SUPFAM" id="SSF81383">
    <property type="entry name" value="F-box domain"/>
    <property type="match status" value="1"/>
</dbReference>
<dbReference type="Proteomes" id="UP000641853">
    <property type="component" value="Unassembled WGS sequence"/>
</dbReference>
<sequence length="847" mass="95641">MMDAEDASFFCNICGSPPTYKNLFKRSSLQYLDEANQISEHEAFDDYCNCGGQQERDGHSSFCNAMFGYDARIISPKVIEWLGDVRLVAHRIPDAELFTENDSADLPMVSPLGQHVDPQSGHFFYPRPYGEDPRSSILECNKDGFLVHDACLEIFKLVCRDITSAIRPINIRDFLSVMDLGLADRNSDSFDWGYGDTFNEGPRFEFEGWVPWVDSEWTVIDPRGPFDLRPLIAEASTESESRFTFTFNQGREIQHHSDSRESDYLSLIPYELRLRILEMLPTQSVLNIFLASPHFRQCAKNLPRSFWESRLFFDVPWCADIVLSQMQQRSKVQWNELLRLLKEASAVAGYDSDSLDYLALKNRRRIWLQYESLAVRPRTFITASVDEFQSTGRSTDLLGLLAQSAAERTQTDIVLYLARLNGKVTASHKQQIRLVDGISLSRRTPQRDPDLVQGTSTTKPELSRSTNMQSIMVSARESSREIPASVSHVFDRISMDKPSRPTYGTDKPPGQKLRLGICAMEEKARSKANQQIFTRLEATAGIEVVIFGDKVLQDQRVEEWPPCDVLIAFYSNGFPLTKAIAYTQLRPCVSLNDLHMQRLLLDRRLCHRVLAHLGVRTPKRLEVSRDGGPKLGQCDRLTGLGLRLDGQGALTKPVISLSEDSNTLVVDGRELRKPFVEKPVDAEDHNINIYYPGGGGRRLFRRIGNKASEYDPCLTVPRCITEADTSYVYEPLLTAEGGQDVKAYTVGFYPGPYFSFAVTRPSPAVVGVVLRDANGRERRDPTELTGEEREMAAKISTGFGQALCGFDIIRMGRKSFVIDVNGWTSVKNQTVFYDEAAGVLRQMLLQN</sequence>
<dbReference type="Gene3D" id="3.30.470.20">
    <property type="entry name" value="ATP-grasp fold, B domain"/>
    <property type="match status" value="1"/>
</dbReference>
<comment type="caution">
    <text evidence="6">The sequence shown here is derived from an EMBL/GenBank/DDBJ whole genome shotgun (WGS) entry which is preliminary data.</text>
</comment>
<comment type="function">
    <text evidence="3">Bifunctional inositol kinase that acts in concert with the IP6K kinases to synthesize the diphosphate group-containing inositol pyrophosphates diphosphoinositol pentakisphosphate, PP-InsP5, and bis-diphosphoinositol tetrakisphosphate, (PP)2-InsP4. PP-InsP5 and (PP)2-InsP4, also respectively called InsP7 and InsP8, may regulate a variety of cellular processes, including apoptosis, vesicle trafficking, cytoskeletal dynamics, and exocytosis. Phosphorylates inositol hexakisphosphate (InsP6).</text>
</comment>
<evidence type="ECO:0000256" key="3">
    <source>
        <dbReference type="RuleBase" id="RU365032"/>
    </source>
</evidence>
<evidence type="ECO:0000256" key="4">
    <source>
        <dbReference type="SAM" id="MobiDB-lite"/>
    </source>
</evidence>
<gene>
    <name evidence="6" type="ORF">CNMCM7691_008534</name>
</gene>
<dbReference type="GO" id="GO:0033857">
    <property type="term" value="F:5-diphosphoinositol pentakisphosphate 1-kinase activity"/>
    <property type="evidence" value="ECO:0007669"/>
    <property type="project" value="TreeGrafter"/>
</dbReference>
<dbReference type="PANTHER" id="PTHR12750">
    <property type="entry name" value="DIPHOSPHOINOSITOL PENTAKISPHOSPHATE KINASE"/>
    <property type="match status" value="1"/>
</dbReference>
<protein>
    <recommendedName>
        <fullName evidence="3">Inositol hexakisphosphate and diphosphoinositol-pentakisphosphate kinase</fullName>
        <ecNumber evidence="3">2.7.4.24</ecNumber>
    </recommendedName>
</protein>
<dbReference type="InterPro" id="IPR037446">
    <property type="entry name" value="His_Pase_VIP1"/>
</dbReference>
<evidence type="ECO:0000313" key="6">
    <source>
        <dbReference type="EMBL" id="KAF7175433.1"/>
    </source>
</evidence>
<dbReference type="PROSITE" id="PS50181">
    <property type="entry name" value="FBOX"/>
    <property type="match status" value="1"/>
</dbReference>
<keyword evidence="3" id="KW-0547">Nucleotide-binding</keyword>
<proteinExistence type="inferred from homology"/>
<dbReference type="GO" id="GO:0006020">
    <property type="term" value="P:inositol metabolic process"/>
    <property type="evidence" value="ECO:0007669"/>
    <property type="project" value="TreeGrafter"/>
</dbReference>
<dbReference type="GO" id="GO:0005856">
    <property type="term" value="C:cytoskeleton"/>
    <property type="evidence" value="ECO:0007669"/>
    <property type="project" value="UniProtKB-SubCell"/>
</dbReference>
<dbReference type="Gene3D" id="3.40.50.11950">
    <property type="match status" value="1"/>
</dbReference>
<name>A0A8H6QM01_9EURO</name>
<evidence type="ECO:0000256" key="2">
    <source>
        <dbReference type="ARBA" id="ARBA00034629"/>
    </source>
</evidence>
<evidence type="ECO:0000259" key="5">
    <source>
        <dbReference type="PROSITE" id="PS50181"/>
    </source>
</evidence>
<dbReference type="InterPro" id="IPR001810">
    <property type="entry name" value="F-box_dom"/>
</dbReference>
<comment type="similarity">
    <text evidence="3">Belongs to the histidine acid phosphatase family. VIP1 subfamily.</text>
</comment>
<reference evidence="6" key="1">
    <citation type="submission" date="2020-06" db="EMBL/GenBank/DDBJ databases">
        <title>Draft genome sequences of strains closely related to Aspergillus parafelis and Aspergillus hiratsukae.</title>
        <authorList>
            <person name="Dos Santos R.A.C."/>
            <person name="Rivero-Menendez O."/>
            <person name="Steenwyk J.L."/>
            <person name="Mead M.E."/>
            <person name="Goldman G.H."/>
            <person name="Alastruey-Izquierdo A."/>
            <person name="Rokas A."/>
        </authorList>
    </citation>
    <scope>NUCLEOTIDE SEQUENCE</scope>
    <source>
        <strain evidence="6">CNM-CM7691</strain>
    </source>
</reference>
<feature type="region of interest" description="Disordered" evidence="4">
    <location>
        <begin position="443"/>
        <end position="467"/>
    </location>
</feature>
<dbReference type="GO" id="GO:0000828">
    <property type="term" value="F:inositol hexakisphosphate kinase activity"/>
    <property type="evidence" value="ECO:0007669"/>
    <property type="project" value="TreeGrafter"/>
</dbReference>
<dbReference type="EC" id="2.7.4.24" evidence="3"/>